<dbReference type="EMBL" id="CP005384">
    <property type="protein sequence ID" value="AGO16352.1"/>
    <property type="molecule type" value="Genomic_DNA"/>
</dbReference>
<organism evidence="1 2">
    <name type="scientific">Glaesserella parasuis ZJ0906</name>
    <dbReference type="NCBI Taxonomy" id="1322346"/>
    <lineage>
        <taxon>Bacteria</taxon>
        <taxon>Pseudomonadati</taxon>
        <taxon>Pseudomonadota</taxon>
        <taxon>Gammaproteobacteria</taxon>
        <taxon>Pasteurellales</taxon>
        <taxon>Pasteurellaceae</taxon>
        <taxon>Glaesserella</taxon>
    </lineage>
</organism>
<protein>
    <submittedName>
        <fullName evidence="1">2-deoxyglucose-6-phosphatase</fullName>
    </submittedName>
</protein>
<evidence type="ECO:0000313" key="1">
    <source>
        <dbReference type="EMBL" id="AGO16352.1"/>
    </source>
</evidence>
<dbReference type="AlphaFoldDB" id="A0A806JE49"/>
<accession>A0A806JE49</accession>
<proteinExistence type="predicted"/>
<name>A0A806JE49_GLAPU</name>
<sequence length="45" mass="4977">MISGKAANMKTVVIPAKAEWDDPRWSLADYKLEQVSDLLGLIKSS</sequence>
<evidence type="ECO:0000313" key="2">
    <source>
        <dbReference type="Proteomes" id="UP000014672"/>
    </source>
</evidence>
<dbReference type="KEGG" id="hpaz:K756_05820"/>
<reference evidence="1 2" key="1">
    <citation type="journal article" date="2013" name="PLoS ONE">
        <title>Complete Genome Analysis of a Haemophilus parasuis Serovar 12 Strain from China.</title>
        <authorList>
            <person name="Li Y."/>
            <person name="Kwok A.H."/>
            <person name="Jiang J."/>
            <person name="Zou Y."/>
            <person name="Zheng F."/>
            <person name="Chen P."/>
            <person name="Hou C."/>
            <person name="Leung F.C."/>
            <person name="Jiang P."/>
        </authorList>
    </citation>
    <scope>NUCLEOTIDE SEQUENCE [LARGE SCALE GENOMIC DNA]</scope>
    <source>
        <strain evidence="1 2">ZJ0906</strain>
    </source>
</reference>
<dbReference type="Proteomes" id="UP000014672">
    <property type="component" value="Chromosome"/>
</dbReference>
<gene>
    <name evidence="1" type="ORF">K756_05820</name>
</gene>